<sequence>MNHNYLNLAMGVSNLFEKDDEIKSEFKMKGQILIQNDVWIGQSVSVMHGVTIHNGAVVAANSHVVKDVPPYAIVGGNPAKIIKYRFSKDIIDKLLTIQWWNWNSEKIQKNSEYFYNEDINKFCDRFYDEALEEKKKVKELNIDKLKYTYLFFPDFIEQFYVWERVIQQFADTFKENDDCLLILYIEEEFANTNSELVNTFNLYIDKVLLNNCAKCSITICIDTKENERAIFKSTDYFITTRSKDTILHSCYADENNVEILSGVDEIIF</sequence>
<reference evidence="1 2" key="1">
    <citation type="submission" date="2020-08" db="EMBL/GenBank/DDBJ databases">
        <title>A Genomic Blueprint of the Chicken Gut Microbiome.</title>
        <authorList>
            <person name="Gilroy R."/>
            <person name="Ravi A."/>
            <person name="Getino M."/>
            <person name="Pursley I."/>
            <person name="Horton D.L."/>
            <person name="Alikhan N.-F."/>
            <person name="Baker D."/>
            <person name="Gharbi K."/>
            <person name="Hall N."/>
            <person name="Watson M."/>
            <person name="Adriaenssens E.M."/>
            <person name="Foster-Nyarko E."/>
            <person name="Jarju S."/>
            <person name="Secka A."/>
            <person name="Antonio M."/>
            <person name="Oren A."/>
            <person name="Chaudhuri R."/>
            <person name="La Ragione R.M."/>
            <person name="Hildebrand F."/>
            <person name="Pallen M.J."/>
        </authorList>
    </citation>
    <scope>NUCLEOTIDE SEQUENCE [LARGE SCALE GENOMIC DNA]</scope>
    <source>
        <strain evidence="1 2">Sa3CVN1</strain>
    </source>
</reference>
<keyword evidence="2" id="KW-1185">Reference proteome</keyword>
<gene>
    <name evidence="1" type="ORF">H9661_14540</name>
</gene>
<dbReference type="InterPro" id="IPR001451">
    <property type="entry name" value="Hexapep"/>
</dbReference>
<name>A0ABR8PWN4_9CLOT</name>
<evidence type="ECO:0000313" key="2">
    <source>
        <dbReference type="Proteomes" id="UP000627781"/>
    </source>
</evidence>
<accession>A0ABR8PWN4</accession>
<dbReference type="Gene3D" id="2.160.10.10">
    <property type="entry name" value="Hexapeptide repeat proteins"/>
    <property type="match status" value="1"/>
</dbReference>
<dbReference type="PANTHER" id="PTHR43300:SF11">
    <property type="entry name" value="ACETYLTRANSFERASE RV3034C-RELATED"/>
    <property type="match status" value="1"/>
</dbReference>
<dbReference type="InterPro" id="IPR011004">
    <property type="entry name" value="Trimer_LpxA-like_sf"/>
</dbReference>
<dbReference type="SUPFAM" id="SSF51161">
    <property type="entry name" value="Trimeric LpxA-like enzymes"/>
    <property type="match status" value="1"/>
</dbReference>
<dbReference type="PANTHER" id="PTHR43300">
    <property type="entry name" value="ACETYLTRANSFERASE"/>
    <property type="match status" value="1"/>
</dbReference>
<dbReference type="Pfam" id="PF00132">
    <property type="entry name" value="Hexapep"/>
    <property type="match status" value="1"/>
</dbReference>
<dbReference type="EMBL" id="JACSRA010000025">
    <property type="protein sequence ID" value="MBD7912574.1"/>
    <property type="molecule type" value="Genomic_DNA"/>
</dbReference>
<organism evidence="1 2">
    <name type="scientific">Clostridium cibarium</name>
    <dbReference type="NCBI Taxonomy" id="2762247"/>
    <lineage>
        <taxon>Bacteria</taxon>
        <taxon>Bacillati</taxon>
        <taxon>Bacillota</taxon>
        <taxon>Clostridia</taxon>
        <taxon>Eubacteriales</taxon>
        <taxon>Clostridiaceae</taxon>
        <taxon>Clostridium</taxon>
    </lineage>
</organism>
<dbReference type="CDD" id="cd03349">
    <property type="entry name" value="LbH_XAT"/>
    <property type="match status" value="1"/>
</dbReference>
<evidence type="ECO:0000313" key="1">
    <source>
        <dbReference type="EMBL" id="MBD7912574.1"/>
    </source>
</evidence>
<dbReference type="InterPro" id="IPR050179">
    <property type="entry name" value="Trans_hexapeptide_repeat"/>
</dbReference>
<comment type="caution">
    <text evidence="1">The sequence shown here is derived from an EMBL/GenBank/DDBJ whole genome shotgun (WGS) entry which is preliminary data.</text>
</comment>
<dbReference type="Proteomes" id="UP000627781">
    <property type="component" value="Unassembled WGS sequence"/>
</dbReference>
<protein>
    <submittedName>
        <fullName evidence="1">CatB-related O-acetyltransferase</fullName>
    </submittedName>
</protein>
<proteinExistence type="predicted"/>